<organism evidence="1 2">
    <name type="scientific">Pseudomonas brassicacearum (strain NFM421)</name>
    <dbReference type="NCBI Taxonomy" id="994484"/>
    <lineage>
        <taxon>Bacteria</taxon>
        <taxon>Pseudomonadati</taxon>
        <taxon>Pseudomonadota</taxon>
        <taxon>Gammaproteobacteria</taxon>
        <taxon>Pseudomonadales</taxon>
        <taxon>Pseudomonadaceae</taxon>
        <taxon>Pseudomonas</taxon>
    </lineage>
</organism>
<dbReference type="KEGG" id="pba:PSEBR_a3797"/>
<proteinExistence type="predicted"/>
<gene>
    <name evidence="1" type="ORF">PSEBR_a3797</name>
</gene>
<accession>F2KJD8</accession>
<dbReference type="EMBL" id="CP002585">
    <property type="protein sequence ID" value="AEA70164.1"/>
    <property type="molecule type" value="Genomic_DNA"/>
</dbReference>
<dbReference type="AlphaFoldDB" id="F2KJD8"/>
<name>F2KJD8_PSEBN</name>
<evidence type="ECO:0000313" key="2">
    <source>
        <dbReference type="Proteomes" id="UP000006692"/>
    </source>
</evidence>
<reference evidence="1 2" key="1">
    <citation type="journal article" date="2011" name="J. Bacteriol.">
        <title>Complete genome sequence of a beneficial plant root-associated bacterium, Pseudomonas brassicacearum.</title>
        <authorList>
            <person name="Ortet P."/>
            <person name="Barakat M."/>
            <person name="Lalaouna D."/>
            <person name="Fochesato S."/>
            <person name="Barbe V."/>
            <person name="Vacherie B."/>
            <person name="Santaella C."/>
            <person name="Heulin T."/>
            <person name="Achouak W."/>
        </authorList>
    </citation>
    <scope>NUCLEOTIDE SEQUENCE [LARGE SCALE GENOMIC DNA]</scope>
    <source>
        <strain evidence="1 2">NFM421</strain>
    </source>
</reference>
<dbReference type="HOGENOM" id="CLU_171754_0_0_6"/>
<dbReference type="RefSeq" id="WP_013693838.1">
    <property type="nucleotide sequence ID" value="NC_015379.1"/>
</dbReference>
<sequence length="108" mass="11583">MRINLSPQVRDDTLEVIKAGNTLTINGETIDLSPMTEGGTLPLAAISSSWFASDVDMVDGEIILTLFLPNSVHSSHEQLFPVPLLNVPDGPVAFPQSLPAPQAMEESQ</sequence>
<evidence type="ECO:0000313" key="1">
    <source>
        <dbReference type="EMBL" id="AEA70164.1"/>
    </source>
</evidence>
<dbReference type="Proteomes" id="UP000006692">
    <property type="component" value="Chromosome"/>
</dbReference>
<reference key="2">
    <citation type="submission" date="2011-03" db="EMBL/GenBank/DDBJ databases">
        <title>Complete Genome Sequence of a beneficial plant roots-associated bacterium Pseudomonas brassicacearum.</title>
        <authorList>
            <person name="Ortet P."/>
            <person name="Barakat M."/>
            <person name="Lalaouna D."/>
            <person name="Fochesato S."/>
            <person name="Barbe V."/>
            <person name="Santaella C."/>
            <person name="Heulin T."/>
            <person name="Achouak W."/>
        </authorList>
    </citation>
    <scope>NUCLEOTIDE SEQUENCE</scope>
    <source>
        <strain>NFM421</strain>
    </source>
</reference>
<protein>
    <submittedName>
        <fullName evidence="1">Uncharacterized protein</fullName>
    </submittedName>
</protein>
<dbReference type="STRING" id="994484.PSEBR_a3797"/>